<dbReference type="InterPro" id="IPR023214">
    <property type="entry name" value="HAD_sf"/>
</dbReference>
<keyword evidence="2" id="KW-1185">Reference proteome</keyword>
<evidence type="ECO:0000313" key="2">
    <source>
        <dbReference type="Proteomes" id="UP000315751"/>
    </source>
</evidence>
<dbReference type="Gene3D" id="3.40.50.1000">
    <property type="entry name" value="HAD superfamily/HAD-like"/>
    <property type="match status" value="1"/>
</dbReference>
<name>A0A560GP52_9PROT</name>
<protein>
    <submittedName>
        <fullName evidence="1">Putative HAD superfamily hydrolase</fullName>
    </submittedName>
</protein>
<dbReference type="EMBL" id="VITR01000019">
    <property type="protein sequence ID" value="TWB35783.1"/>
    <property type="molecule type" value="Genomic_DNA"/>
</dbReference>
<dbReference type="SUPFAM" id="SSF56784">
    <property type="entry name" value="HAD-like"/>
    <property type="match status" value="1"/>
</dbReference>
<dbReference type="InterPro" id="IPR036412">
    <property type="entry name" value="HAD-like_sf"/>
</dbReference>
<dbReference type="AlphaFoldDB" id="A0A560GP52"/>
<reference evidence="1 2" key="1">
    <citation type="submission" date="2019-06" db="EMBL/GenBank/DDBJ databases">
        <title>Genomic Encyclopedia of Type Strains, Phase IV (KMG-V): Genome sequencing to study the core and pangenomes of soil and plant-associated prokaryotes.</title>
        <authorList>
            <person name="Whitman W."/>
        </authorList>
    </citation>
    <scope>NUCLEOTIDE SEQUENCE [LARGE SCALE GENOMIC DNA]</scope>
    <source>
        <strain evidence="1 2">BR 11622</strain>
    </source>
</reference>
<gene>
    <name evidence="1" type="ORF">FBZ90_11968</name>
</gene>
<dbReference type="GO" id="GO:0016787">
    <property type="term" value="F:hydrolase activity"/>
    <property type="evidence" value="ECO:0007669"/>
    <property type="project" value="UniProtKB-KW"/>
</dbReference>
<sequence>MTVVMQATAAAAATMVPADGVRDRDEGVALALRQAVAAADAVSFDFFDTLFYRVVDTPEDVFDIIGRRFGLSDFRAQRKAAQTEAFARMLKAGRKEISLAGIYECLPLDQALVRSLQAAEYALELDVIRPDPTVLAALHHALDQGKPVVITSDMYLTEPFFREALERYGVPSVPLFISSTCDATKRDFGDLFDLVADYLQVPRARLLHIGDNPRGDIEQAGAKGLATFLYQRETVAAAAVRADSSEVPTGLRGLGYSLGGPCAVAFLDWMERQVRQDGIDHVLFLARDGYVMDRIVRENPGAWDLPQCSYFGGSRTTYTLAAITDQNFTTYLPFFLSGSDGLSPYEVLERIGVPAPAPEVMRQYGLGDDVLLSPALHARMHAFLHEYRFEILAICRRNRRGLFNYMKELGFRRGTRVALVDVGWHGTTQEAFETAIQPMVDLNVQGYYFCLANSADSARRRQRHAMRGLFSTDSVADSVVRRLYDNRVLIELFFTAPHNSIIGLEPDPAGVRWLEDGRFDTKGELSAAAAAVAEGMLAYARDQVVARTAGSDAATDKTLPLETAWRLVDQLNRPQKTLADTIADLKNFDNWAATRNKDALLKDVLC</sequence>
<comment type="caution">
    <text evidence="1">The sequence shown here is derived from an EMBL/GenBank/DDBJ whole genome shotgun (WGS) entry which is preliminary data.</text>
</comment>
<evidence type="ECO:0000313" key="1">
    <source>
        <dbReference type="EMBL" id="TWB35783.1"/>
    </source>
</evidence>
<organism evidence="1 2">
    <name type="scientific">Nitrospirillum amazonense</name>
    <dbReference type="NCBI Taxonomy" id="28077"/>
    <lineage>
        <taxon>Bacteria</taxon>
        <taxon>Pseudomonadati</taxon>
        <taxon>Pseudomonadota</taxon>
        <taxon>Alphaproteobacteria</taxon>
        <taxon>Rhodospirillales</taxon>
        <taxon>Azospirillaceae</taxon>
        <taxon>Nitrospirillum</taxon>
    </lineage>
</organism>
<dbReference type="Proteomes" id="UP000315751">
    <property type="component" value="Unassembled WGS sequence"/>
</dbReference>
<accession>A0A560GP52</accession>
<proteinExistence type="predicted"/>
<keyword evidence="1" id="KW-0378">Hydrolase</keyword>